<evidence type="ECO:0000259" key="8">
    <source>
        <dbReference type="PROSITE" id="PS51484"/>
    </source>
</evidence>
<proteinExistence type="inferred from homology"/>
<dbReference type="InterPro" id="IPR019316">
    <property type="entry name" value="G8_domain"/>
</dbReference>
<evidence type="ECO:0000256" key="2">
    <source>
        <dbReference type="ARBA" id="ARBA00007586"/>
    </source>
</evidence>
<dbReference type="Gene3D" id="2.160.20.10">
    <property type="entry name" value="Single-stranded right-handed beta-helix, Pectin lyase-like"/>
    <property type="match status" value="1"/>
</dbReference>
<dbReference type="InterPro" id="IPR055400">
    <property type="entry name" value="CEMIP_X"/>
</dbReference>
<feature type="domain" description="G8" evidence="8">
    <location>
        <begin position="37"/>
        <end position="148"/>
    </location>
</feature>
<dbReference type="Pfam" id="PF24606">
    <property type="entry name" value="CEMIP_beta-hel"/>
    <property type="match status" value="1"/>
</dbReference>
<dbReference type="PROSITE" id="PS51484">
    <property type="entry name" value="G8"/>
    <property type="match status" value="1"/>
</dbReference>
<feature type="region of interest" description="Disordered" evidence="7">
    <location>
        <begin position="1081"/>
        <end position="1105"/>
    </location>
</feature>
<dbReference type="AlphaFoldDB" id="A0A6J8A8Y0"/>
<evidence type="ECO:0000313" key="9">
    <source>
        <dbReference type="EMBL" id="CAC5364291.1"/>
    </source>
</evidence>
<dbReference type="Pfam" id="PF10162">
    <property type="entry name" value="G8"/>
    <property type="match status" value="1"/>
</dbReference>
<evidence type="ECO:0000256" key="4">
    <source>
        <dbReference type="ARBA" id="ARBA00022801"/>
    </source>
</evidence>
<sequence length="1120" mass="126166">MDVIIEYLNNKLKCYSYRSSLQCPHQDPDLLHWNDPKAWEDGKVPQPNSDATLIQNVLLNSQPPTLRQLTIASGAKLVFDPNTAVHLKVHAIYIDGEFHIGSETCLFDGTAHITFLGEVDEDKILLVRKGGTFEVHGSRKLPWTKLDGTAPKLQKTPDILEGKDNLDFCNDKCRDGLIVYQIEPSSGQLLAAHLFDFTILNEEIDERINQFVEYLEEIPVGLIVGIGLKKQIVDSKSHDLTRVFQAIEDLAHTNVESQLRGVDLGSAFTLFALKGDTSKTVEMFEANVKAHHSVTAKFYHGNYAYVMESYVRDQARGCENKVELHVYDDTLYRPTITLLDEVSTWLPGDKLVLASTDYNPEQAEEVTIMSIPSAHQVRLTEPLKYTHYGNIYKGVDMRGEIGLLSRNVKFDSEEASTSNFYGGHIKVLKDFASVHIEGAELEALGQQEVLGAYSIHFHMCEDVSQAGPWIRQNSIHHSKSRCVTIHHTMGLIIEQNVCYKTIGHSYFFEAGSEQNTIMEGNLGLGTTKPPPGRGLIPTDNTCPTTYWVTNPKNRFRKNVAAGSHCRGFWFNYPDFPLLPSTYTGNPWMLNKEARFTAIYQFEDNTAHSNGGAGGFWDNILKPNGKSEGYNQYRPMKNPVENNCIANPKSCEDDCVYLRRFTAYKNVRQNAWVRGGCMKLVESSFSDSISSVVLLRDTPAYQFLEKSIIVGDSDNFGEPESFLSPTGNLQRSFPFGRSMGNRNLMHVGVEFVKGPAYITDVRFEDFKDTDEYYQMGALGFRRNNAAKSSARSTVKNAQFGFDDPTDGNRVKDYDNDDDLYTEKDGDDIANFRDADRSVTRTDICSETVTVVRPEPFHMTPECYKRADWNMAWCCLNFGEIKVQDSTSTNDAHLVTMVRDDDSTAMMESDMSHNAPFLVILGGQYSYSMFFNNEIPNPVKIITEAVSNSGYVRVGVCLPAKADFQLKIFHPATFKTIDKWTLVDNIHDLDSDTAGGKYFYDVNTGYFATVLRNQNDFLEDEYHPNPRNRAIQLTIDIISGDRTGNNCLNNARNSFGDLSPKVSLKRNLKALLRSLLKDVRAKRSTNGEDNNRVIQADGPIPPTWGQDQRIHNGLLQLEDDYI</sequence>
<keyword evidence="6 9" id="KW-0326">Glycosidase</keyword>
<comment type="subcellular location">
    <subcellularLocation>
        <location evidence="1">Cell membrane</location>
    </subcellularLocation>
</comment>
<organism evidence="9 10">
    <name type="scientific">Mytilus coruscus</name>
    <name type="common">Sea mussel</name>
    <dbReference type="NCBI Taxonomy" id="42192"/>
    <lineage>
        <taxon>Eukaryota</taxon>
        <taxon>Metazoa</taxon>
        <taxon>Spiralia</taxon>
        <taxon>Lophotrochozoa</taxon>
        <taxon>Mollusca</taxon>
        <taxon>Bivalvia</taxon>
        <taxon>Autobranchia</taxon>
        <taxon>Pteriomorphia</taxon>
        <taxon>Mytilida</taxon>
        <taxon>Mytiloidea</taxon>
        <taxon>Mytilidae</taxon>
        <taxon>Mytilinae</taxon>
        <taxon>Mytilus</taxon>
    </lineage>
</organism>
<dbReference type="Proteomes" id="UP000507470">
    <property type="component" value="Unassembled WGS sequence"/>
</dbReference>
<protein>
    <submittedName>
        <fullName evidence="9">TEME2</fullName>
        <ecNumber evidence="9">3.2.1.35</ecNumber>
    </submittedName>
</protein>
<keyword evidence="10" id="KW-1185">Reference proteome</keyword>
<dbReference type="OrthoDB" id="6050319at2759"/>
<accession>A0A6J8A8Y0</accession>
<dbReference type="EC" id="3.2.1.35" evidence="9"/>
<evidence type="ECO:0000313" key="10">
    <source>
        <dbReference type="Proteomes" id="UP000507470"/>
    </source>
</evidence>
<gene>
    <name evidence="9" type="ORF">MCOR_5393</name>
</gene>
<reference evidence="9 10" key="1">
    <citation type="submission" date="2020-06" db="EMBL/GenBank/DDBJ databases">
        <authorList>
            <person name="Li R."/>
            <person name="Bekaert M."/>
        </authorList>
    </citation>
    <scope>NUCLEOTIDE SEQUENCE [LARGE SCALE GENOMIC DNA]</scope>
    <source>
        <strain evidence="10">wild</strain>
    </source>
</reference>
<name>A0A6J8A8Y0_MYTCO</name>
<dbReference type="SUPFAM" id="SSF51126">
    <property type="entry name" value="Pectin lyase-like"/>
    <property type="match status" value="1"/>
</dbReference>
<dbReference type="InterPro" id="IPR011050">
    <property type="entry name" value="Pectin_lyase_fold/virulence"/>
</dbReference>
<dbReference type="EMBL" id="CACVKT020000963">
    <property type="protein sequence ID" value="CAC5364291.1"/>
    <property type="molecule type" value="Genomic_DNA"/>
</dbReference>
<evidence type="ECO:0000256" key="6">
    <source>
        <dbReference type="ARBA" id="ARBA00023295"/>
    </source>
</evidence>
<keyword evidence="3" id="KW-0472">Membrane</keyword>
<dbReference type="GO" id="GO:0005886">
    <property type="term" value="C:plasma membrane"/>
    <property type="evidence" value="ECO:0007669"/>
    <property type="project" value="UniProtKB-SubCell"/>
</dbReference>
<dbReference type="SMART" id="SM01225">
    <property type="entry name" value="G8"/>
    <property type="match status" value="1"/>
</dbReference>
<comment type="similarity">
    <text evidence="2">Belongs to the CEMIP family.</text>
</comment>
<evidence type="ECO:0000256" key="1">
    <source>
        <dbReference type="ARBA" id="ARBA00004236"/>
    </source>
</evidence>
<dbReference type="InterPro" id="IPR055401">
    <property type="entry name" value="CEMIP_beta-hel_dom"/>
</dbReference>
<evidence type="ECO:0000256" key="5">
    <source>
        <dbReference type="ARBA" id="ARBA00023180"/>
    </source>
</evidence>
<keyword evidence="3" id="KW-1003">Cell membrane</keyword>
<evidence type="ECO:0000256" key="7">
    <source>
        <dbReference type="SAM" id="MobiDB-lite"/>
    </source>
</evidence>
<dbReference type="Pfam" id="PF24605">
    <property type="entry name" value="CEMIP_X"/>
    <property type="match status" value="1"/>
</dbReference>
<dbReference type="InterPro" id="IPR052252">
    <property type="entry name" value="CEMIP/CEMIP2"/>
</dbReference>
<keyword evidence="5" id="KW-0325">Glycoprotein</keyword>
<evidence type="ECO:0000256" key="3">
    <source>
        <dbReference type="ARBA" id="ARBA00022475"/>
    </source>
</evidence>
<dbReference type="InterPro" id="IPR012334">
    <property type="entry name" value="Pectin_lyas_fold"/>
</dbReference>
<dbReference type="GO" id="GO:0004415">
    <property type="term" value="F:hyalurononglucosaminidase activity"/>
    <property type="evidence" value="ECO:0007669"/>
    <property type="project" value="UniProtKB-EC"/>
</dbReference>
<dbReference type="PANTHER" id="PTHR15535:SF17">
    <property type="entry name" value="TRANSMEMBRANE PROTEIN"/>
    <property type="match status" value="1"/>
</dbReference>
<dbReference type="PANTHER" id="PTHR15535">
    <property type="entry name" value="TRANSMEMBRANE PROTEIN 2-RELATED"/>
    <property type="match status" value="1"/>
</dbReference>
<keyword evidence="4 9" id="KW-0378">Hydrolase</keyword>